<evidence type="ECO:0000256" key="1">
    <source>
        <dbReference type="SAM" id="MobiDB-lite"/>
    </source>
</evidence>
<gene>
    <name evidence="2" type="ORF">GYMLUDRAFT_228408</name>
</gene>
<proteinExistence type="predicted"/>
<feature type="region of interest" description="Disordered" evidence="1">
    <location>
        <begin position="1"/>
        <end position="77"/>
    </location>
</feature>
<keyword evidence="3" id="KW-1185">Reference proteome</keyword>
<dbReference type="Proteomes" id="UP000053593">
    <property type="component" value="Unassembled WGS sequence"/>
</dbReference>
<feature type="compositionally biased region" description="Basic and acidic residues" evidence="1">
    <location>
        <begin position="26"/>
        <end position="40"/>
    </location>
</feature>
<reference evidence="2 3" key="1">
    <citation type="submission" date="2014-04" db="EMBL/GenBank/DDBJ databases">
        <title>Evolutionary Origins and Diversification of the Mycorrhizal Mutualists.</title>
        <authorList>
            <consortium name="DOE Joint Genome Institute"/>
            <consortium name="Mycorrhizal Genomics Consortium"/>
            <person name="Kohler A."/>
            <person name="Kuo A."/>
            <person name="Nagy L.G."/>
            <person name="Floudas D."/>
            <person name="Copeland A."/>
            <person name="Barry K.W."/>
            <person name="Cichocki N."/>
            <person name="Veneault-Fourrey C."/>
            <person name="LaButti K."/>
            <person name="Lindquist E.A."/>
            <person name="Lipzen A."/>
            <person name="Lundell T."/>
            <person name="Morin E."/>
            <person name="Murat C."/>
            <person name="Riley R."/>
            <person name="Ohm R."/>
            <person name="Sun H."/>
            <person name="Tunlid A."/>
            <person name="Henrissat B."/>
            <person name="Grigoriev I.V."/>
            <person name="Hibbett D.S."/>
            <person name="Martin F."/>
        </authorList>
    </citation>
    <scope>NUCLEOTIDE SEQUENCE [LARGE SCALE GENOMIC DNA]</scope>
    <source>
        <strain evidence="2 3">FD-317 M1</strain>
    </source>
</reference>
<name>A0A0D0BS49_9AGAR</name>
<dbReference type="AlphaFoldDB" id="A0A0D0BS49"/>
<protein>
    <submittedName>
        <fullName evidence="2">Uncharacterized protein</fullName>
    </submittedName>
</protein>
<sequence>MSTQNFVGNKPVDQLPSEAKQQVDLNKLEQQEKQRLEKGAPEGGSATRAAVASRDPAEFDPKSGGQGDHQPTQPPVV</sequence>
<dbReference type="EMBL" id="KN834787">
    <property type="protein sequence ID" value="KIK58116.1"/>
    <property type="molecule type" value="Genomic_DNA"/>
</dbReference>
<accession>A0A0D0BS49</accession>
<organism evidence="2 3">
    <name type="scientific">Collybiopsis luxurians FD-317 M1</name>
    <dbReference type="NCBI Taxonomy" id="944289"/>
    <lineage>
        <taxon>Eukaryota</taxon>
        <taxon>Fungi</taxon>
        <taxon>Dikarya</taxon>
        <taxon>Basidiomycota</taxon>
        <taxon>Agaricomycotina</taxon>
        <taxon>Agaricomycetes</taxon>
        <taxon>Agaricomycetidae</taxon>
        <taxon>Agaricales</taxon>
        <taxon>Marasmiineae</taxon>
        <taxon>Omphalotaceae</taxon>
        <taxon>Collybiopsis</taxon>
        <taxon>Collybiopsis luxurians</taxon>
    </lineage>
</organism>
<evidence type="ECO:0000313" key="3">
    <source>
        <dbReference type="Proteomes" id="UP000053593"/>
    </source>
</evidence>
<dbReference type="HOGENOM" id="CLU_196977_0_0_1"/>
<evidence type="ECO:0000313" key="2">
    <source>
        <dbReference type="EMBL" id="KIK58116.1"/>
    </source>
</evidence>
<dbReference type="OrthoDB" id="3003491at2759"/>